<dbReference type="NCBIfam" id="NF005559">
    <property type="entry name" value="PRK07231.1"/>
    <property type="match status" value="1"/>
</dbReference>
<gene>
    <name evidence="3" type="ORF">PHYEVI_LOCUS4551</name>
</gene>
<sequence>MSNSTRLRGRIALITGSTSGIGFAIAERLAEDGARIIISSRKQENVDGALKKLAEKGHDVCGVACNISNVDDRKKLVLQVERIGGLDIFVQCAGANLFNGHILDCPEDRWDKTMDINLKSTWLLTKDLLPFLKNSKCGRVIYNSSASVHAPLEILGVYPVSKAALHLLTKTVALQLGRLNITVNCLVPGLIETPFSEVLVKDEEAKSVWNSLVCIKRYGKPADVAGITAFLASDEASFISGECIVIAGGFPSSRL</sequence>
<protein>
    <recommendedName>
        <fullName evidence="5">Dehydrogenase/reductase SDR family member 4</fullName>
    </recommendedName>
</protein>
<accession>A0A9N9TPZ6</accession>
<dbReference type="FunFam" id="3.40.50.720:FF:000084">
    <property type="entry name" value="Short-chain dehydrogenase reductase"/>
    <property type="match status" value="1"/>
</dbReference>
<dbReference type="InterPro" id="IPR036291">
    <property type="entry name" value="NAD(P)-bd_dom_sf"/>
</dbReference>
<name>A0A9N9TPZ6_PHYSR</name>
<dbReference type="SUPFAM" id="SSF51735">
    <property type="entry name" value="NAD(P)-binding Rossmann-fold domains"/>
    <property type="match status" value="1"/>
</dbReference>
<keyword evidence="4" id="KW-1185">Reference proteome</keyword>
<proteinExistence type="inferred from homology"/>
<evidence type="ECO:0000313" key="4">
    <source>
        <dbReference type="Proteomes" id="UP001153712"/>
    </source>
</evidence>
<keyword evidence="2" id="KW-0560">Oxidoreductase</keyword>
<dbReference type="Gene3D" id="3.40.50.720">
    <property type="entry name" value="NAD(P)-binding Rossmann-like Domain"/>
    <property type="match status" value="1"/>
</dbReference>
<evidence type="ECO:0008006" key="5">
    <source>
        <dbReference type="Google" id="ProtNLM"/>
    </source>
</evidence>
<dbReference type="EMBL" id="OU900095">
    <property type="protein sequence ID" value="CAG9858160.1"/>
    <property type="molecule type" value="Genomic_DNA"/>
</dbReference>
<organism evidence="3 4">
    <name type="scientific">Phyllotreta striolata</name>
    <name type="common">Striped flea beetle</name>
    <name type="synonym">Crioceris striolata</name>
    <dbReference type="NCBI Taxonomy" id="444603"/>
    <lineage>
        <taxon>Eukaryota</taxon>
        <taxon>Metazoa</taxon>
        <taxon>Ecdysozoa</taxon>
        <taxon>Arthropoda</taxon>
        <taxon>Hexapoda</taxon>
        <taxon>Insecta</taxon>
        <taxon>Pterygota</taxon>
        <taxon>Neoptera</taxon>
        <taxon>Endopterygota</taxon>
        <taxon>Coleoptera</taxon>
        <taxon>Polyphaga</taxon>
        <taxon>Cucujiformia</taxon>
        <taxon>Chrysomeloidea</taxon>
        <taxon>Chrysomelidae</taxon>
        <taxon>Galerucinae</taxon>
        <taxon>Alticini</taxon>
        <taxon>Phyllotreta</taxon>
    </lineage>
</organism>
<reference evidence="3" key="1">
    <citation type="submission" date="2022-01" db="EMBL/GenBank/DDBJ databases">
        <authorList>
            <person name="King R."/>
        </authorList>
    </citation>
    <scope>NUCLEOTIDE SEQUENCE</scope>
</reference>
<comment type="similarity">
    <text evidence="1">Belongs to the short-chain dehydrogenases/reductases (SDR) family.</text>
</comment>
<dbReference type="InterPro" id="IPR002347">
    <property type="entry name" value="SDR_fam"/>
</dbReference>
<dbReference type="PANTHER" id="PTHR43943:SF2">
    <property type="entry name" value="DEHYDROGENASE_REDUCTASE 4"/>
    <property type="match status" value="1"/>
</dbReference>
<evidence type="ECO:0000256" key="1">
    <source>
        <dbReference type="ARBA" id="ARBA00006484"/>
    </source>
</evidence>
<dbReference type="PANTHER" id="PTHR43943">
    <property type="entry name" value="DEHYDROGENASE/REDUCTASE (SDR FAMILY) MEMBER 4"/>
    <property type="match status" value="1"/>
</dbReference>
<dbReference type="OrthoDB" id="1669814at2759"/>
<dbReference type="Proteomes" id="UP001153712">
    <property type="component" value="Chromosome 2"/>
</dbReference>
<dbReference type="GO" id="GO:0004090">
    <property type="term" value="F:carbonyl reductase (NADPH) activity"/>
    <property type="evidence" value="ECO:0007669"/>
    <property type="project" value="TreeGrafter"/>
</dbReference>
<evidence type="ECO:0000313" key="3">
    <source>
        <dbReference type="EMBL" id="CAG9858160.1"/>
    </source>
</evidence>
<dbReference type="InterPro" id="IPR020904">
    <property type="entry name" value="Sc_DH/Rdtase_CS"/>
</dbReference>
<dbReference type="PROSITE" id="PS00061">
    <property type="entry name" value="ADH_SHORT"/>
    <property type="match status" value="1"/>
</dbReference>
<dbReference type="Pfam" id="PF13561">
    <property type="entry name" value="adh_short_C2"/>
    <property type="match status" value="1"/>
</dbReference>
<evidence type="ECO:0000256" key="2">
    <source>
        <dbReference type="ARBA" id="ARBA00023002"/>
    </source>
</evidence>
<dbReference type="AlphaFoldDB" id="A0A9N9TPZ6"/>
<dbReference type="PRINTS" id="PR00081">
    <property type="entry name" value="GDHRDH"/>
</dbReference>